<sequence length="76" mass="8595">MADIGQQALISIISHILFISLTWKVVVSLNFDALLVKGKTTEARVLLLFLTIVIGAGVSRFFLEILQWSQDLRYLF</sequence>
<feature type="transmembrane region" description="Helical" evidence="1">
    <location>
        <begin position="12"/>
        <end position="31"/>
    </location>
</feature>
<dbReference type="RefSeq" id="WP_390306412.1">
    <property type="nucleotide sequence ID" value="NZ_JBHRRZ010000017.1"/>
</dbReference>
<evidence type="ECO:0000256" key="1">
    <source>
        <dbReference type="SAM" id="Phobius"/>
    </source>
</evidence>
<feature type="transmembrane region" description="Helical" evidence="1">
    <location>
        <begin position="43"/>
        <end position="63"/>
    </location>
</feature>
<keyword evidence="3" id="KW-1185">Reference proteome</keyword>
<keyword evidence="1" id="KW-1133">Transmembrane helix</keyword>
<organism evidence="2 3">
    <name type="scientific">Virgibacillus sediminis</name>
    <dbReference type="NCBI Taxonomy" id="202260"/>
    <lineage>
        <taxon>Bacteria</taxon>
        <taxon>Bacillati</taxon>
        <taxon>Bacillota</taxon>
        <taxon>Bacilli</taxon>
        <taxon>Bacillales</taxon>
        <taxon>Bacillaceae</taxon>
        <taxon>Virgibacillus</taxon>
    </lineage>
</organism>
<evidence type="ECO:0000313" key="2">
    <source>
        <dbReference type="EMBL" id="MFC2948900.1"/>
    </source>
</evidence>
<evidence type="ECO:0000313" key="3">
    <source>
        <dbReference type="Proteomes" id="UP001595387"/>
    </source>
</evidence>
<keyword evidence="1" id="KW-0812">Transmembrane</keyword>
<reference evidence="3" key="1">
    <citation type="journal article" date="2019" name="Int. J. Syst. Evol. Microbiol.">
        <title>The Global Catalogue of Microorganisms (GCM) 10K type strain sequencing project: providing services to taxonomists for standard genome sequencing and annotation.</title>
        <authorList>
            <consortium name="The Broad Institute Genomics Platform"/>
            <consortium name="The Broad Institute Genome Sequencing Center for Infectious Disease"/>
            <person name="Wu L."/>
            <person name="Ma J."/>
        </authorList>
    </citation>
    <scope>NUCLEOTIDE SEQUENCE [LARGE SCALE GENOMIC DNA]</scope>
    <source>
        <strain evidence="3">KCTC 13193</strain>
    </source>
</reference>
<comment type="caution">
    <text evidence="2">The sequence shown here is derived from an EMBL/GenBank/DDBJ whole genome shotgun (WGS) entry which is preliminary data.</text>
</comment>
<gene>
    <name evidence="2" type="ORF">ACFODW_11195</name>
</gene>
<proteinExistence type="predicted"/>
<dbReference type="EMBL" id="JBHRRZ010000017">
    <property type="protein sequence ID" value="MFC2948900.1"/>
    <property type="molecule type" value="Genomic_DNA"/>
</dbReference>
<protein>
    <submittedName>
        <fullName evidence="2">DUF1146 family protein</fullName>
    </submittedName>
</protein>
<accession>A0ABV7A7M8</accession>
<keyword evidence="1" id="KW-0472">Membrane</keyword>
<dbReference type="NCBIfam" id="TIGR02327">
    <property type="entry name" value="int_mem_ywzB"/>
    <property type="match status" value="1"/>
</dbReference>
<dbReference type="Pfam" id="PF06612">
    <property type="entry name" value="DUF1146"/>
    <property type="match status" value="1"/>
</dbReference>
<dbReference type="InterPro" id="IPR009526">
    <property type="entry name" value="DUF1146"/>
</dbReference>
<dbReference type="Proteomes" id="UP001595387">
    <property type="component" value="Unassembled WGS sequence"/>
</dbReference>
<name>A0ABV7A7M8_9BACI</name>